<dbReference type="Proteomes" id="UP000077339">
    <property type="component" value="Unassembled WGS sequence"/>
</dbReference>
<evidence type="ECO:0000313" key="3">
    <source>
        <dbReference type="Proteomes" id="UP000077339"/>
    </source>
</evidence>
<keyword evidence="3" id="KW-1185">Reference proteome</keyword>
<reference evidence="2 3" key="1">
    <citation type="submission" date="2014-02" db="EMBL/GenBank/DDBJ databases">
        <title>Kosmotoga genome sequencing.</title>
        <authorList>
            <person name="Pollo S.M."/>
            <person name="Charchuk R."/>
            <person name="Nesbo C.L."/>
        </authorList>
    </citation>
    <scope>NUCLEOTIDE SEQUENCE [LARGE SCALE GENOMIC DNA]</scope>
    <source>
        <strain evidence="2 3">S304</strain>
    </source>
</reference>
<feature type="transmembrane region" description="Helical" evidence="1">
    <location>
        <begin position="15"/>
        <end position="36"/>
    </location>
</feature>
<comment type="caution">
    <text evidence="2">The sequence shown here is derived from an EMBL/GenBank/DDBJ whole genome shotgun (WGS) entry which is preliminary data.</text>
</comment>
<proteinExistence type="predicted"/>
<accession>A0A176K1G0</accession>
<dbReference type="EMBL" id="JFHK01000006">
    <property type="protein sequence ID" value="OAA30827.1"/>
    <property type="molecule type" value="Genomic_DNA"/>
</dbReference>
<dbReference type="PATRIC" id="fig|1453497.3.peg.1802"/>
<gene>
    <name evidence="2" type="ORF">AT15_09085</name>
</gene>
<evidence type="ECO:0000313" key="2">
    <source>
        <dbReference type="EMBL" id="OAA30827.1"/>
    </source>
</evidence>
<protein>
    <submittedName>
        <fullName evidence="2">Uncharacterized protein</fullName>
    </submittedName>
</protein>
<dbReference type="STRING" id="1453497.AT15_09085"/>
<evidence type="ECO:0000256" key="1">
    <source>
        <dbReference type="SAM" id="Phobius"/>
    </source>
</evidence>
<keyword evidence="1" id="KW-0812">Transmembrane</keyword>
<sequence>MVMVNLHSKKRKVRLLYLVIFLAFVLIIALLGNMLVMNVFRSRMRQLEIIKSPLFEQLNLSLQGVPGIDARTISDKKSELIIEQAKLTRQLKELDKYLMEKRKELKFFKDLQEILESSTAEKKLITKIEYSSEKSSALYYLIYDMEQVQETSFENSEGYLLSKIGAMDFSDIYKLSLIKLESGE</sequence>
<name>A0A176K1G0_9BACT</name>
<keyword evidence="1" id="KW-1133">Transmembrane helix</keyword>
<organism evidence="2 3">
    <name type="scientific">Kosmotoga arenicorallina S304</name>
    <dbReference type="NCBI Taxonomy" id="1453497"/>
    <lineage>
        <taxon>Bacteria</taxon>
        <taxon>Thermotogati</taxon>
        <taxon>Thermotogota</taxon>
        <taxon>Thermotogae</taxon>
        <taxon>Kosmotogales</taxon>
        <taxon>Kosmotogaceae</taxon>
        <taxon>Kosmotoga</taxon>
    </lineage>
</organism>
<dbReference type="AlphaFoldDB" id="A0A176K1G0"/>
<keyword evidence="1" id="KW-0472">Membrane</keyword>